<dbReference type="Proteomes" id="UP000248198">
    <property type="component" value="Unassembled WGS sequence"/>
</dbReference>
<dbReference type="SUPFAM" id="SSF56935">
    <property type="entry name" value="Porins"/>
    <property type="match status" value="1"/>
</dbReference>
<feature type="domain" description="Outer membrane protein beta-barrel" evidence="3">
    <location>
        <begin position="477"/>
        <end position="930"/>
    </location>
</feature>
<feature type="region of interest" description="Disordered" evidence="2">
    <location>
        <begin position="430"/>
        <end position="465"/>
    </location>
</feature>
<organism evidence="4 5">
    <name type="scientific">Pedobacter nutrimenti</name>
    <dbReference type="NCBI Taxonomy" id="1241337"/>
    <lineage>
        <taxon>Bacteria</taxon>
        <taxon>Pseudomonadati</taxon>
        <taxon>Bacteroidota</taxon>
        <taxon>Sphingobacteriia</taxon>
        <taxon>Sphingobacteriales</taxon>
        <taxon>Sphingobacteriaceae</taxon>
        <taxon>Pedobacter</taxon>
    </lineage>
</organism>
<gene>
    <name evidence="4" type="ORF">B0O44_103379</name>
</gene>
<dbReference type="InterPro" id="IPR039426">
    <property type="entry name" value="TonB-dep_rcpt-like"/>
</dbReference>
<protein>
    <submittedName>
        <fullName evidence="4">Outer membrane beta-barrel protein</fullName>
    </submittedName>
</protein>
<evidence type="ECO:0000256" key="2">
    <source>
        <dbReference type="SAM" id="MobiDB-lite"/>
    </source>
</evidence>
<evidence type="ECO:0000313" key="4">
    <source>
        <dbReference type="EMBL" id="PYF74933.1"/>
    </source>
</evidence>
<dbReference type="EMBL" id="QKLU01000003">
    <property type="protein sequence ID" value="PYF74933.1"/>
    <property type="molecule type" value="Genomic_DNA"/>
</dbReference>
<evidence type="ECO:0000259" key="3">
    <source>
        <dbReference type="Pfam" id="PF14905"/>
    </source>
</evidence>
<dbReference type="PANTHER" id="PTHR30069">
    <property type="entry name" value="TONB-DEPENDENT OUTER MEMBRANE RECEPTOR"/>
    <property type="match status" value="1"/>
</dbReference>
<keyword evidence="5" id="KW-1185">Reference proteome</keyword>
<evidence type="ECO:0000313" key="5">
    <source>
        <dbReference type="Proteomes" id="UP000248198"/>
    </source>
</evidence>
<feature type="compositionally biased region" description="Polar residues" evidence="2">
    <location>
        <begin position="430"/>
        <end position="461"/>
    </location>
</feature>
<comment type="caution">
    <text evidence="4">The sequence shown here is derived from an EMBL/GenBank/DDBJ whole genome shotgun (WGS) entry which is preliminary data.</text>
</comment>
<dbReference type="AlphaFoldDB" id="A0A318UFN4"/>
<dbReference type="Pfam" id="PF14905">
    <property type="entry name" value="OMP_b-brl_3"/>
    <property type="match status" value="1"/>
</dbReference>
<dbReference type="SUPFAM" id="SSF49478">
    <property type="entry name" value="Cna protein B-type domain"/>
    <property type="match status" value="1"/>
</dbReference>
<dbReference type="GO" id="GO:0044718">
    <property type="term" value="P:siderophore transmembrane transport"/>
    <property type="evidence" value="ECO:0007669"/>
    <property type="project" value="TreeGrafter"/>
</dbReference>
<dbReference type="GO" id="GO:0015344">
    <property type="term" value="F:siderophore uptake transmembrane transporter activity"/>
    <property type="evidence" value="ECO:0007669"/>
    <property type="project" value="TreeGrafter"/>
</dbReference>
<keyword evidence="1" id="KW-0732">Signal</keyword>
<evidence type="ECO:0000256" key="1">
    <source>
        <dbReference type="ARBA" id="ARBA00022729"/>
    </source>
</evidence>
<dbReference type="PANTHER" id="PTHR30069:SF29">
    <property type="entry name" value="HEMOGLOBIN AND HEMOGLOBIN-HAPTOGLOBIN-BINDING PROTEIN 1-RELATED"/>
    <property type="match status" value="1"/>
</dbReference>
<proteinExistence type="predicted"/>
<sequence>MAPYFWGMVRFHFFAILFTGLTAIPGMADAQQQLKSKMIDGSTGKSLAGVTVKVYSNTDTLKALHTVVSDQQGLLVLDGVSKGDFLLKANLLGYKAFKLYFSQPAGQFGPLPASISLYSESTQLKEVAIVKEVPPIRMKGDTIEYNADKFKTKENAVVEDLLRKLPGVNVERDGSIKAQGEQVQRVLVDGKEFFGSDPSIATRNLPADMIDKVQILDKKSDLSEFTGVADGNQVKTINLVTKKNRKRGYFGNASAGAGTSGTYEGGINANSFVGDMQLSTLLKGNNVNKSGFSATELIRLLSQDKDMFNNLPPSALSELMRMKGVTMQGSPDALAEIARPVGLTDTKFGGLNFNNDWGKDIQFRSSYFFNNNQTSNDFDYARQYLLQNNAYNYNQMGSVSDRNTNHRIDLSGDIKLGEMTSLKVTPHLNFSQTESNNSRNFRSTSPDGTKLLNQGSQTSSNDGRHSLLNSGILLRQRFSKKGRTLAVNLSPELYQNKNLLYNQSNSIYNDPVLGSRTENIDQQTANHSDVYSLNTNVLFTEPLFKSNSLQIGNQLYYSHGTYDRLVNNKDAAGRYGNLDFDLSDVFSSRRLQYTAKLSLAGNYKNFLYTIGLGWQQNNIRGNSSMKNYLVQGHYNDLLPDAYAELKTSKTDKLIFRYNAAATAPTISNLQPLTDNTDPVYTRRGNSGLQQKKSQQLSLSFNHFNTGSGNNLYARAGFTRLDRDIADSITTDLNSGKQLIIPVNVKGNYQASVSAGQSIKVDGNGSSLSADVNFAYTRSVVFNNGLANENKVLSLTPGFNFNYYLGSSISLTARGSAAWNVRRFTGASALPEKNWLLMYSLEGTILLPYKFTLEPTIDAFSTLGMASGFNNNIVLLNTAISRPLGKHFTLQAQAKDLLNKNQSLNRITGNGYIEDRKNNTLGKYYLFSLIYKFRHFPKAKA</sequence>
<dbReference type="InterPro" id="IPR041700">
    <property type="entry name" value="OMP_b-brl_3"/>
</dbReference>
<accession>A0A318UFN4</accession>
<reference evidence="4 5" key="1">
    <citation type="submission" date="2018-06" db="EMBL/GenBank/DDBJ databases">
        <title>Genomic Encyclopedia of Archaeal and Bacterial Type Strains, Phase II (KMG-II): from individual species to whole genera.</title>
        <authorList>
            <person name="Goeker M."/>
        </authorList>
    </citation>
    <scope>NUCLEOTIDE SEQUENCE [LARGE SCALE GENOMIC DNA]</scope>
    <source>
        <strain evidence="4 5">DSM 27372</strain>
    </source>
</reference>
<name>A0A318UFN4_9SPHI</name>